<dbReference type="InterPro" id="IPR056367">
    <property type="entry name" value="ASKHA_NBD_ParM_R1-like"/>
</dbReference>
<dbReference type="SUPFAM" id="SSF53067">
    <property type="entry name" value="Actin-like ATPase domain"/>
    <property type="match status" value="2"/>
</dbReference>
<evidence type="ECO:0000259" key="1">
    <source>
        <dbReference type="Pfam" id="PF06406"/>
    </source>
</evidence>
<dbReference type="InterPro" id="IPR043129">
    <property type="entry name" value="ATPase_NBD"/>
</dbReference>
<dbReference type="AlphaFoldDB" id="A0A2N7JX10"/>
<dbReference type="InterPro" id="IPR049067">
    <property type="entry name" value="MreB-like_C"/>
</dbReference>
<sequence length="318" mass="34751">MRDNFMQIEKVVVDDGSTGTKVAFSENGRLKLIRISNSAEIGGGFADEDSNTYRVGTSTFTYFDACNSLATDNINYQFSEHCVASVHHALHELGFSGRQVELTCTLPISLFYKDGRKNLEAIERKKETLLKKVTHEIKKDIHIVDVSVFPEGIPAVYPLLVSEDGSSIVDSDELTCIADFGGTTLDLALFSGAAKRVLKATSIEIGMLSAHDSILKSLKLDKMRLPMLQNLLEKGEAARGRYVVNRQDVTLSLMERARVEIVNFLGHDLNIISNLFLVGGGAELLEKHLKSAGISSSVVENSTMALVGSLAKIQKIEG</sequence>
<dbReference type="InterPro" id="IPR009440">
    <property type="entry name" value="ParM/StbA_N"/>
</dbReference>
<evidence type="ECO:0000313" key="3">
    <source>
        <dbReference type="EMBL" id="PMM64281.1"/>
    </source>
</evidence>
<dbReference type="EMBL" id="MCZF01000027">
    <property type="protein sequence ID" value="PMM64281.1"/>
    <property type="molecule type" value="Genomic_DNA"/>
</dbReference>
<dbReference type="Pfam" id="PF06406">
    <property type="entry name" value="StbA_N"/>
    <property type="match status" value="1"/>
</dbReference>
<feature type="domain" description="Plasmid segregation protein ParM/StbA N-terminal" evidence="1">
    <location>
        <begin position="10"/>
        <end position="157"/>
    </location>
</feature>
<feature type="domain" description="Actin homologue MreB-like C-terminal" evidence="2">
    <location>
        <begin position="178"/>
        <end position="290"/>
    </location>
</feature>
<reference evidence="4" key="1">
    <citation type="submission" date="2016-07" db="EMBL/GenBank/DDBJ databases">
        <title>Nontailed viruses are major unrecognized killers of bacteria in the ocean.</title>
        <authorList>
            <person name="Kauffman K."/>
            <person name="Hussain F."/>
            <person name="Yang J."/>
            <person name="Arevalo P."/>
            <person name="Brown J."/>
            <person name="Cutler M."/>
            <person name="Kelly L."/>
            <person name="Polz M.F."/>
        </authorList>
    </citation>
    <scope>NUCLEOTIDE SEQUENCE [LARGE SCALE GENOMIC DNA]</scope>
    <source>
        <strain evidence="4">10N.261.48.B5</strain>
    </source>
</reference>
<dbReference type="Gene3D" id="3.30.420.40">
    <property type="match status" value="2"/>
</dbReference>
<organism evidence="3 4">
    <name type="scientific">Vibrio splendidus</name>
    <dbReference type="NCBI Taxonomy" id="29497"/>
    <lineage>
        <taxon>Bacteria</taxon>
        <taxon>Pseudomonadati</taxon>
        <taxon>Pseudomonadota</taxon>
        <taxon>Gammaproteobacteria</taxon>
        <taxon>Vibrionales</taxon>
        <taxon>Vibrionaceae</taxon>
        <taxon>Vibrio</taxon>
    </lineage>
</organism>
<accession>A0A2N7JX10</accession>
<evidence type="ECO:0000259" key="2">
    <source>
        <dbReference type="Pfam" id="PF21522"/>
    </source>
</evidence>
<proteinExistence type="predicted"/>
<dbReference type="Proteomes" id="UP000235533">
    <property type="component" value="Unassembled WGS sequence"/>
</dbReference>
<name>A0A2N7JX10_VIBSP</name>
<protein>
    <submittedName>
        <fullName evidence="3">Uncharacterized protein</fullName>
    </submittedName>
</protein>
<dbReference type="RefSeq" id="WP_102551194.1">
    <property type="nucleotide sequence ID" value="NZ_MCZF01000027.1"/>
</dbReference>
<dbReference type="Pfam" id="PF21522">
    <property type="entry name" value="MreB-like_C"/>
    <property type="match status" value="1"/>
</dbReference>
<dbReference type="CDD" id="cd24022">
    <property type="entry name" value="ASKHA_NBD_ParM_R1-like"/>
    <property type="match status" value="1"/>
</dbReference>
<comment type="caution">
    <text evidence="3">The sequence shown here is derived from an EMBL/GenBank/DDBJ whole genome shotgun (WGS) entry which is preliminary data.</text>
</comment>
<gene>
    <name evidence="3" type="ORF">BCT54_17855</name>
</gene>
<evidence type="ECO:0000313" key="4">
    <source>
        <dbReference type="Proteomes" id="UP000235533"/>
    </source>
</evidence>